<organism evidence="2 3">
    <name type="scientific">Tigriopus californicus</name>
    <name type="common">Marine copepod</name>
    <dbReference type="NCBI Taxonomy" id="6832"/>
    <lineage>
        <taxon>Eukaryota</taxon>
        <taxon>Metazoa</taxon>
        <taxon>Ecdysozoa</taxon>
        <taxon>Arthropoda</taxon>
        <taxon>Crustacea</taxon>
        <taxon>Multicrustacea</taxon>
        <taxon>Hexanauplia</taxon>
        <taxon>Copepoda</taxon>
        <taxon>Harpacticoida</taxon>
        <taxon>Harpacticidae</taxon>
        <taxon>Tigriopus</taxon>
    </lineage>
</organism>
<keyword evidence="1" id="KW-1133">Transmembrane helix</keyword>
<dbReference type="EMBL" id="VCGU01000011">
    <property type="protein sequence ID" value="TRY67787.1"/>
    <property type="molecule type" value="Genomic_DNA"/>
</dbReference>
<name>A0A553NQS5_TIGCA</name>
<keyword evidence="1" id="KW-0812">Transmembrane</keyword>
<gene>
    <name evidence="2" type="ORF">TCAL_02928</name>
</gene>
<dbReference type="GO" id="GO:0005886">
    <property type="term" value="C:plasma membrane"/>
    <property type="evidence" value="ECO:0007669"/>
    <property type="project" value="TreeGrafter"/>
</dbReference>
<reference evidence="2 3" key="1">
    <citation type="journal article" date="2018" name="Nat. Ecol. Evol.">
        <title>Genomic signatures of mitonuclear coevolution across populations of Tigriopus californicus.</title>
        <authorList>
            <person name="Barreto F.S."/>
            <person name="Watson E.T."/>
            <person name="Lima T.G."/>
            <person name="Willett C.S."/>
            <person name="Edmands S."/>
            <person name="Li W."/>
            <person name="Burton R.S."/>
        </authorList>
    </citation>
    <scope>NUCLEOTIDE SEQUENCE [LARGE SCALE GENOMIC DNA]</scope>
    <source>
        <strain evidence="2 3">San Diego</strain>
    </source>
</reference>
<comment type="caution">
    <text evidence="2">The sequence shown here is derived from an EMBL/GenBank/DDBJ whole genome shotgun (WGS) entry which is preliminary data.</text>
</comment>
<evidence type="ECO:0008006" key="4">
    <source>
        <dbReference type="Google" id="ProtNLM"/>
    </source>
</evidence>
<feature type="transmembrane region" description="Helical" evidence="1">
    <location>
        <begin position="65"/>
        <end position="84"/>
    </location>
</feature>
<dbReference type="PANTHER" id="PTHR36692">
    <property type="entry name" value="PROTEIN SNAKESKIN"/>
    <property type="match status" value="1"/>
</dbReference>
<feature type="transmembrane region" description="Helical" evidence="1">
    <location>
        <begin position="12"/>
        <end position="31"/>
    </location>
</feature>
<proteinExistence type="predicted"/>
<dbReference type="PANTHER" id="PTHR36692:SF3">
    <property type="entry name" value="PROTEIN SNAKESKIN"/>
    <property type="match status" value="1"/>
</dbReference>
<feature type="transmembrane region" description="Helical" evidence="1">
    <location>
        <begin position="96"/>
        <end position="118"/>
    </location>
</feature>
<evidence type="ECO:0000256" key="1">
    <source>
        <dbReference type="SAM" id="Phobius"/>
    </source>
</evidence>
<feature type="transmembrane region" description="Helical" evidence="1">
    <location>
        <begin position="138"/>
        <end position="159"/>
    </location>
</feature>
<accession>A0A553NQS5</accession>
<dbReference type="OMA" id="SIDFCIS"/>
<dbReference type="Proteomes" id="UP000318571">
    <property type="component" value="Chromosome 4"/>
</dbReference>
<evidence type="ECO:0000313" key="2">
    <source>
        <dbReference type="EMBL" id="TRY67787.1"/>
    </source>
</evidence>
<keyword evidence="1" id="KW-0472">Membrane</keyword>
<evidence type="ECO:0000313" key="3">
    <source>
        <dbReference type="Proteomes" id="UP000318571"/>
    </source>
</evidence>
<sequence>MDSGPNFREGLSLSGIFKILEVAIVFSAIMVHRYGANGSYLFFGTSTDQMSAGDEGMDVENIGNAALVTFSVISSVLWIGYVMDSRFIIQRFFLEPFWNFLATCMFMGVGVKTLIVWAKAKSEDTQITSDSYYATYGAGLALGSLCVIASIVYSIDFCISVSARNKLRADDYYY</sequence>
<dbReference type="GO" id="GO:0019991">
    <property type="term" value="P:septate junction assembly"/>
    <property type="evidence" value="ECO:0007669"/>
    <property type="project" value="InterPro"/>
</dbReference>
<dbReference type="InterPro" id="IPR038976">
    <property type="entry name" value="Ssk"/>
</dbReference>
<keyword evidence="3" id="KW-1185">Reference proteome</keyword>
<protein>
    <recommendedName>
        <fullName evidence="4">MARVEL domain-containing protein</fullName>
    </recommendedName>
</protein>
<dbReference type="AlphaFoldDB" id="A0A553NQS5"/>